<evidence type="ECO:0000256" key="2">
    <source>
        <dbReference type="ARBA" id="ARBA00022448"/>
    </source>
</evidence>
<dbReference type="PROSITE" id="PS50850">
    <property type="entry name" value="MFS"/>
    <property type="match status" value="1"/>
</dbReference>
<keyword evidence="6 7" id="KW-0472">Membrane</keyword>
<evidence type="ECO:0000313" key="10">
    <source>
        <dbReference type="Proteomes" id="UP001320766"/>
    </source>
</evidence>
<dbReference type="PROSITE" id="PS00216">
    <property type="entry name" value="SUGAR_TRANSPORT_1"/>
    <property type="match status" value="1"/>
</dbReference>
<evidence type="ECO:0000256" key="3">
    <source>
        <dbReference type="ARBA" id="ARBA00022475"/>
    </source>
</evidence>
<feature type="transmembrane region" description="Helical" evidence="7">
    <location>
        <begin position="109"/>
        <end position="132"/>
    </location>
</feature>
<feature type="transmembrane region" description="Helical" evidence="7">
    <location>
        <begin position="55"/>
        <end position="77"/>
    </location>
</feature>
<reference evidence="9 10" key="1">
    <citation type="submission" date="2022-06" db="EMBL/GenBank/DDBJ databases">
        <title>Sequencing the genomes of 1000 actinobacteria strains.</title>
        <authorList>
            <person name="Klenk H.-P."/>
        </authorList>
    </citation>
    <scope>NUCLEOTIDE SEQUENCE [LARGE SCALE GENOMIC DNA]</scope>
    <source>
        <strain evidence="9 10">DSM 44170</strain>
    </source>
</reference>
<keyword evidence="4 7" id="KW-0812">Transmembrane</keyword>
<organism evidence="9 10">
    <name type="scientific">Nonomuraea roseoviolacea subsp. carminata</name>
    <dbReference type="NCBI Taxonomy" id="160689"/>
    <lineage>
        <taxon>Bacteria</taxon>
        <taxon>Bacillati</taxon>
        <taxon>Actinomycetota</taxon>
        <taxon>Actinomycetes</taxon>
        <taxon>Streptosporangiales</taxon>
        <taxon>Streptosporangiaceae</taxon>
        <taxon>Nonomuraea</taxon>
    </lineage>
</organism>
<dbReference type="InterPro" id="IPR020846">
    <property type="entry name" value="MFS_dom"/>
</dbReference>
<proteinExistence type="predicted"/>
<dbReference type="Pfam" id="PF07690">
    <property type="entry name" value="MFS_1"/>
    <property type="match status" value="1"/>
</dbReference>
<sequence length="410" mass="41672">MTTTAPTPARATVFRGLPRVFWLLFSGQLVNRLGGVVLPFLAFHLAGRGYTAGQVAAVVSAYGLGGLGGQPLGGYLADRLGRRTTLIGGLLATAGCLVLIAAAGDLTGLTAAALAMGLAGDVYRPAASALVAETTPPHLRARAFGLMHWAVNAGAAVAGAVAGVLLAHGFWLLVALDVTTGVAFAVIVAVGIPRGRDRAVPRPARNGYAVAARDRLLLLALLLLLLGLILYAQAAYALPLALAADGLPASLHGLLITLNGAIVVIFQPVFIAWLSPLPRLPVLGVSMAVVGAGLALTGLAVHPWHYVVTVVLWSIGEIGMAGFEATLVADLTPEGAHGTYQALYGWTAAVARFAGPAAGAVLLQAHALWWACAATGALCAVFAYLLMPALDRRVRACGPPAVPDGGSAAG</sequence>
<evidence type="ECO:0000256" key="6">
    <source>
        <dbReference type="ARBA" id="ARBA00023136"/>
    </source>
</evidence>
<evidence type="ECO:0000313" key="9">
    <source>
        <dbReference type="EMBL" id="MCP2352060.1"/>
    </source>
</evidence>
<comment type="caution">
    <text evidence="9">The sequence shown here is derived from an EMBL/GenBank/DDBJ whole genome shotgun (WGS) entry which is preliminary data.</text>
</comment>
<dbReference type="PANTHER" id="PTHR23517:SF2">
    <property type="entry name" value="MULTIDRUG RESISTANCE PROTEIN MDTH"/>
    <property type="match status" value="1"/>
</dbReference>
<dbReference type="Gene3D" id="1.20.1250.20">
    <property type="entry name" value="MFS general substrate transporter like domains"/>
    <property type="match status" value="1"/>
</dbReference>
<comment type="subcellular location">
    <subcellularLocation>
        <location evidence="1">Cell membrane</location>
        <topology evidence="1">Multi-pass membrane protein</topology>
    </subcellularLocation>
</comment>
<feature type="transmembrane region" description="Helical" evidence="7">
    <location>
        <begin position="250"/>
        <end position="273"/>
    </location>
</feature>
<feature type="transmembrane region" description="Helical" evidence="7">
    <location>
        <begin position="216"/>
        <end position="238"/>
    </location>
</feature>
<feature type="transmembrane region" description="Helical" evidence="7">
    <location>
        <begin position="144"/>
        <end position="165"/>
    </location>
</feature>
<feature type="transmembrane region" description="Helical" evidence="7">
    <location>
        <begin position="20"/>
        <end position="43"/>
    </location>
</feature>
<evidence type="ECO:0000256" key="7">
    <source>
        <dbReference type="SAM" id="Phobius"/>
    </source>
</evidence>
<feature type="transmembrane region" description="Helical" evidence="7">
    <location>
        <begin position="84"/>
        <end position="103"/>
    </location>
</feature>
<evidence type="ECO:0000256" key="1">
    <source>
        <dbReference type="ARBA" id="ARBA00004651"/>
    </source>
</evidence>
<dbReference type="InterPro" id="IPR011701">
    <property type="entry name" value="MFS"/>
</dbReference>
<evidence type="ECO:0000256" key="5">
    <source>
        <dbReference type="ARBA" id="ARBA00022989"/>
    </source>
</evidence>
<name>A0ABT1KDL9_9ACTN</name>
<evidence type="ECO:0000256" key="4">
    <source>
        <dbReference type="ARBA" id="ARBA00022692"/>
    </source>
</evidence>
<dbReference type="RefSeq" id="WP_253778996.1">
    <property type="nucleotide sequence ID" value="NZ_BAAAVE010000011.1"/>
</dbReference>
<feature type="domain" description="Major facilitator superfamily (MFS) profile" evidence="8">
    <location>
        <begin position="1"/>
        <end position="391"/>
    </location>
</feature>
<feature type="transmembrane region" description="Helical" evidence="7">
    <location>
        <begin position="280"/>
        <end position="300"/>
    </location>
</feature>
<dbReference type="InterPro" id="IPR050171">
    <property type="entry name" value="MFS_Transporters"/>
</dbReference>
<accession>A0ABT1KDL9</accession>
<evidence type="ECO:0000259" key="8">
    <source>
        <dbReference type="PROSITE" id="PS50850"/>
    </source>
</evidence>
<dbReference type="Proteomes" id="UP001320766">
    <property type="component" value="Unassembled WGS sequence"/>
</dbReference>
<dbReference type="PANTHER" id="PTHR23517">
    <property type="entry name" value="RESISTANCE PROTEIN MDTM, PUTATIVE-RELATED-RELATED"/>
    <property type="match status" value="1"/>
</dbReference>
<dbReference type="EMBL" id="JAMZEC010000001">
    <property type="protein sequence ID" value="MCP2352060.1"/>
    <property type="molecule type" value="Genomic_DNA"/>
</dbReference>
<dbReference type="InterPro" id="IPR036259">
    <property type="entry name" value="MFS_trans_sf"/>
</dbReference>
<gene>
    <name evidence="9" type="ORF">HD595_008182</name>
</gene>
<keyword evidence="10" id="KW-1185">Reference proteome</keyword>
<feature type="transmembrane region" description="Helical" evidence="7">
    <location>
        <begin position="368"/>
        <end position="386"/>
    </location>
</feature>
<keyword evidence="2" id="KW-0813">Transport</keyword>
<dbReference type="SUPFAM" id="SSF103473">
    <property type="entry name" value="MFS general substrate transporter"/>
    <property type="match status" value="1"/>
</dbReference>
<keyword evidence="3" id="KW-1003">Cell membrane</keyword>
<protein>
    <submittedName>
        <fullName evidence="9">MFS family permease</fullName>
    </submittedName>
</protein>
<dbReference type="InterPro" id="IPR005829">
    <property type="entry name" value="Sugar_transporter_CS"/>
</dbReference>
<feature type="transmembrane region" description="Helical" evidence="7">
    <location>
        <begin position="171"/>
        <end position="195"/>
    </location>
</feature>
<keyword evidence="5 7" id="KW-1133">Transmembrane helix</keyword>